<dbReference type="Proteomes" id="UP000799754">
    <property type="component" value="Unassembled WGS sequence"/>
</dbReference>
<reference evidence="1" key="1">
    <citation type="journal article" date="2020" name="Stud. Mycol.">
        <title>101 Dothideomycetes genomes: a test case for predicting lifestyles and emergence of pathogens.</title>
        <authorList>
            <person name="Haridas S."/>
            <person name="Albert R."/>
            <person name="Binder M."/>
            <person name="Bloem J."/>
            <person name="Labutti K."/>
            <person name="Salamov A."/>
            <person name="Andreopoulos B."/>
            <person name="Baker S."/>
            <person name="Barry K."/>
            <person name="Bills G."/>
            <person name="Bluhm B."/>
            <person name="Cannon C."/>
            <person name="Castanera R."/>
            <person name="Culley D."/>
            <person name="Daum C."/>
            <person name="Ezra D."/>
            <person name="Gonzalez J."/>
            <person name="Henrissat B."/>
            <person name="Kuo A."/>
            <person name="Liang C."/>
            <person name="Lipzen A."/>
            <person name="Lutzoni F."/>
            <person name="Magnuson J."/>
            <person name="Mondo S."/>
            <person name="Nolan M."/>
            <person name="Ohm R."/>
            <person name="Pangilinan J."/>
            <person name="Park H.-J."/>
            <person name="Ramirez L."/>
            <person name="Alfaro M."/>
            <person name="Sun H."/>
            <person name="Tritt A."/>
            <person name="Yoshinaga Y."/>
            <person name="Zwiers L.-H."/>
            <person name="Turgeon B."/>
            <person name="Goodwin S."/>
            <person name="Spatafora J."/>
            <person name="Crous P."/>
            <person name="Grigoriev I."/>
        </authorList>
    </citation>
    <scope>NUCLEOTIDE SEQUENCE</scope>
    <source>
        <strain evidence="1">CBS 525.71</strain>
    </source>
</reference>
<organism evidence="1 2">
    <name type="scientific">Macroventuria anomochaeta</name>
    <dbReference type="NCBI Taxonomy" id="301207"/>
    <lineage>
        <taxon>Eukaryota</taxon>
        <taxon>Fungi</taxon>
        <taxon>Dikarya</taxon>
        <taxon>Ascomycota</taxon>
        <taxon>Pezizomycotina</taxon>
        <taxon>Dothideomycetes</taxon>
        <taxon>Pleosporomycetidae</taxon>
        <taxon>Pleosporales</taxon>
        <taxon>Pleosporineae</taxon>
        <taxon>Didymellaceae</taxon>
        <taxon>Macroventuria</taxon>
    </lineage>
</organism>
<accession>A0ACB6RJJ2</accession>
<evidence type="ECO:0000313" key="1">
    <source>
        <dbReference type="EMBL" id="KAF2622061.1"/>
    </source>
</evidence>
<evidence type="ECO:0000313" key="2">
    <source>
        <dbReference type="Proteomes" id="UP000799754"/>
    </source>
</evidence>
<keyword evidence="2" id="KW-1185">Reference proteome</keyword>
<proteinExistence type="predicted"/>
<gene>
    <name evidence="1" type="ORF">BU25DRAFT_426018</name>
</gene>
<dbReference type="EMBL" id="MU006748">
    <property type="protein sequence ID" value="KAF2622061.1"/>
    <property type="molecule type" value="Genomic_DNA"/>
</dbReference>
<comment type="caution">
    <text evidence="1">The sequence shown here is derived from an EMBL/GenBank/DDBJ whole genome shotgun (WGS) entry which is preliminary data.</text>
</comment>
<sequence>MDDNPTLYECHTGMLDPRPRDDRASAMFGRNATMSPLLCLPAELRNRVFAYILGGYEFKLQGGWNGRCQARHILSDVGGHGILGLLRTCRQIYAETRMLPFALNTFSCDDYPTVERWVRRIPVQMRTVRFLKVSWIISPTSNDNRYRRETCGKRFDSHYILSQLEGVIKAEVELRNDGFENKATPSMKQCLSEASLLSMFPEVEFVFTCIE</sequence>
<protein>
    <submittedName>
        <fullName evidence="1">Uncharacterized protein</fullName>
    </submittedName>
</protein>
<name>A0ACB6RJJ2_9PLEO</name>